<name>A0ABY7H9W4_9BACT</name>
<dbReference type="EMBL" id="CP114040">
    <property type="protein sequence ID" value="WAS96038.1"/>
    <property type="molecule type" value="Genomic_DNA"/>
</dbReference>
<evidence type="ECO:0000313" key="1">
    <source>
        <dbReference type="EMBL" id="WAS96038.1"/>
    </source>
</evidence>
<dbReference type="Proteomes" id="UP001164459">
    <property type="component" value="Chromosome"/>
</dbReference>
<dbReference type="RefSeq" id="WP_269038380.1">
    <property type="nucleotide sequence ID" value="NZ_CP114040.1"/>
</dbReference>
<reference evidence="1" key="1">
    <citation type="submission" date="2022-11" db="EMBL/GenBank/DDBJ databases">
        <title>Minimal conservation of predation-associated metabolite biosynthetic gene clusters underscores biosynthetic potential of Myxococcota including descriptions for ten novel species: Archangium lansinium sp. nov., Myxococcus landrumus sp. nov., Nannocystis bai.</title>
        <authorList>
            <person name="Ahearne A."/>
            <person name="Stevens C."/>
            <person name="Dowd S."/>
        </authorList>
    </citation>
    <scope>NUCLEOTIDE SEQUENCE</scope>
    <source>
        <strain evidence="1">Fl3</strain>
    </source>
</reference>
<gene>
    <name evidence="1" type="ORF">O0S08_07725</name>
</gene>
<organism evidence="1 2">
    <name type="scientific">Nannocystis punicea</name>
    <dbReference type="NCBI Taxonomy" id="2995304"/>
    <lineage>
        <taxon>Bacteria</taxon>
        <taxon>Pseudomonadati</taxon>
        <taxon>Myxococcota</taxon>
        <taxon>Polyangia</taxon>
        <taxon>Nannocystales</taxon>
        <taxon>Nannocystaceae</taxon>
        <taxon>Nannocystis</taxon>
    </lineage>
</organism>
<sequence>MHLCRKACSNKLIPAAQAARNCALPWFDQRKWTSAKVRPRWMGLPPRLDIDERGAEAKPAEDVENEGCPGSWYRTPFIDSVLRYRRRPTEGGGRVSSPFLERCLDELVLEAIQLMEAYEDSWHAEHLHQIRLTFDRKGGYA</sequence>
<evidence type="ECO:0000313" key="2">
    <source>
        <dbReference type="Proteomes" id="UP001164459"/>
    </source>
</evidence>
<accession>A0ABY7H9W4</accession>
<keyword evidence="2" id="KW-1185">Reference proteome</keyword>
<protein>
    <submittedName>
        <fullName evidence="1">Uncharacterized protein</fullName>
    </submittedName>
</protein>
<proteinExistence type="predicted"/>